<feature type="compositionally biased region" description="Pro residues" evidence="1">
    <location>
        <begin position="587"/>
        <end position="598"/>
    </location>
</feature>
<protein>
    <submittedName>
        <fullName evidence="2">Uncharacterized protein</fullName>
    </submittedName>
</protein>
<feature type="region of interest" description="Disordered" evidence="1">
    <location>
        <begin position="291"/>
        <end position="327"/>
    </location>
</feature>
<name>C3Z359_BRAFL</name>
<feature type="region of interest" description="Disordered" evidence="1">
    <location>
        <begin position="425"/>
        <end position="598"/>
    </location>
</feature>
<sequence length="645" mass="71714">MVREKNADFESPEKTKRYRTRSGKTKPWNTPAKEIQDFEQVTEDHTDSSKTKVCNLKIRTTPDRVSLWIDASRVYFDRSLAEDTGYKFTWKKGNVNHPQLSVTDPAWSGENAKVVTIHYYHTGTILIHGKGTPWFAKDVFPQIKKEVDSIADVALGQDGGLENEGLEGGKVETKDDDTRTIESTSECGAQDGGLMHKELEADVDKTKDDDAKTIETTSECEASAMTAPDSDLEQTTNLEPVTVDLTKDLAVEKDILAENTTPKSLRSPSIRKVLGGLENIFLTPFTKVRKSAGKNKMGSNPQLSNPRSRQALKMDLPKEPETSAKLPSTDYENMYTTLVDDINELKTLVFSNKVTMDKQGKLIASLQANLQNRKVVIDKQSRQIENLGSELQRQREITKNLTDTLASQKADHDALQAQVLILTNRAQTSNTPTRPVDNKAQKDDSRMTNKAQPSDIPTRPVENKAQKDESRINRLYSEIVTGGRAQNPITDAAPNTKSSAPAPAPAPAPAQTDGNTTASTPTENDQGVTTQVRIFADSLWNDVDPEKMNPGRNGASVSYRTQSDRHQPLGPRQEPPRKPVQPDRRPSPGPLRMPQRNPPLLFPWNQVPPSPPQWNHKTGPSFAETGDKRQTVETLMNMLADFLRH</sequence>
<feature type="compositionally biased region" description="Basic and acidic residues" evidence="1">
    <location>
        <begin position="574"/>
        <end position="586"/>
    </location>
</feature>
<gene>
    <name evidence="2" type="ORF">BRAFLDRAFT_76400</name>
</gene>
<accession>C3Z359</accession>
<feature type="compositionally biased region" description="Polar residues" evidence="1">
    <location>
        <begin position="487"/>
        <end position="499"/>
    </location>
</feature>
<feature type="compositionally biased region" description="Basic and acidic residues" evidence="1">
    <location>
        <begin position="461"/>
        <end position="472"/>
    </location>
</feature>
<feature type="compositionally biased region" description="Polar residues" evidence="1">
    <location>
        <begin position="297"/>
        <end position="308"/>
    </location>
</feature>
<dbReference type="EMBL" id="GG666576">
    <property type="protein sequence ID" value="EEN52903.1"/>
    <property type="molecule type" value="Genomic_DNA"/>
</dbReference>
<reference evidence="2" key="1">
    <citation type="journal article" date="2008" name="Nature">
        <title>The amphioxus genome and the evolution of the chordate karyotype.</title>
        <authorList>
            <consortium name="US DOE Joint Genome Institute (JGI-PGF)"/>
            <person name="Putnam N.H."/>
            <person name="Butts T."/>
            <person name="Ferrier D.E.K."/>
            <person name="Furlong R.F."/>
            <person name="Hellsten U."/>
            <person name="Kawashima T."/>
            <person name="Robinson-Rechavi M."/>
            <person name="Shoguchi E."/>
            <person name="Terry A."/>
            <person name="Yu J.-K."/>
            <person name="Benito-Gutierrez E.L."/>
            <person name="Dubchak I."/>
            <person name="Garcia-Fernandez J."/>
            <person name="Gibson-Brown J.J."/>
            <person name="Grigoriev I.V."/>
            <person name="Horton A.C."/>
            <person name="de Jong P.J."/>
            <person name="Jurka J."/>
            <person name="Kapitonov V.V."/>
            <person name="Kohara Y."/>
            <person name="Kuroki Y."/>
            <person name="Lindquist E."/>
            <person name="Lucas S."/>
            <person name="Osoegawa K."/>
            <person name="Pennacchio L.A."/>
            <person name="Salamov A.A."/>
            <person name="Satou Y."/>
            <person name="Sauka-Spengler T."/>
            <person name="Schmutz J."/>
            <person name="Shin-I T."/>
            <person name="Toyoda A."/>
            <person name="Bronner-Fraser M."/>
            <person name="Fujiyama A."/>
            <person name="Holland L.Z."/>
            <person name="Holland P.W.H."/>
            <person name="Satoh N."/>
            <person name="Rokhsar D.S."/>
        </authorList>
    </citation>
    <scope>NUCLEOTIDE SEQUENCE [LARGE SCALE GENOMIC DNA]</scope>
    <source>
        <strain evidence="2">S238N-H82</strain>
        <tissue evidence="2">Testes</tissue>
    </source>
</reference>
<feature type="region of interest" description="Disordered" evidence="1">
    <location>
        <begin position="158"/>
        <end position="178"/>
    </location>
</feature>
<proteinExistence type="predicted"/>
<dbReference type="AlphaFoldDB" id="C3Z359"/>
<feature type="region of interest" description="Disordered" evidence="1">
    <location>
        <begin position="1"/>
        <end position="33"/>
    </location>
</feature>
<organism>
    <name type="scientific">Branchiostoma floridae</name>
    <name type="common">Florida lancelet</name>
    <name type="synonym">Amphioxus</name>
    <dbReference type="NCBI Taxonomy" id="7739"/>
    <lineage>
        <taxon>Eukaryota</taxon>
        <taxon>Metazoa</taxon>
        <taxon>Chordata</taxon>
        <taxon>Cephalochordata</taxon>
        <taxon>Leptocardii</taxon>
        <taxon>Amphioxiformes</taxon>
        <taxon>Branchiostomatidae</taxon>
        <taxon>Branchiostoma</taxon>
    </lineage>
</organism>
<evidence type="ECO:0000313" key="2">
    <source>
        <dbReference type="EMBL" id="EEN52903.1"/>
    </source>
</evidence>
<dbReference type="InParanoid" id="C3Z359"/>
<feature type="compositionally biased region" description="Basic and acidic residues" evidence="1">
    <location>
        <begin position="167"/>
        <end position="178"/>
    </location>
</feature>
<feature type="compositionally biased region" description="Polar residues" evidence="1">
    <location>
        <begin position="512"/>
        <end position="532"/>
    </location>
</feature>
<feature type="compositionally biased region" description="Basic and acidic residues" evidence="1">
    <location>
        <begin position="1"/>
        <end position="15"/>
    </location>
</feature>
<feature type="compositionally biased region" description="Basic and acidic residues" evidence="1">
    <location>
        <begin position="436"/>
        <end position="447"/>
    </location>
</feature>
<evidence type="ECO:0000256" key="1">
    <source>
        <dbReference type="SAM" id="MobiDB-lite"/>
    </source>
</evidence>